<gene>
    <name evidence="2" type="ORF">D623_10014191</name>
</gene>
<keyword evidence="3" id="KW-1185">Reference proteome</keyword>
<feature type="compositionally biased region" description="Polar residues" evidence="1">
    <location>
        <begin position="1"/>
        <end position="14"/>
    </location>
</feature>
<dbReference type="Proteomes" id="UP000052978">
    <property type="component" value="Unassembled WGS sequence"/>
</dbReference>
<dbReference type="EMBL" id="KE164431">
    <property type="protein sequence ID" value="EPQ17928.1"/>
    <property type="molecule type" value="Genomic_DNA"/>
</dbReference>
<protein>
    <submittedName>
        <fullName evidence="2">Uncharacterized protein</fullName>
    </submittedName>
</protein>
<evidence type="ECO:0000313" key="3">
    <source>
        <dbReference type="Proteomes" id="UP000052978"/>
    </source>
</evidence>
<feature type="compositionally biased region" description="Polar residues" evidence="1">
    <location>
        <begin position="25"/>
        <end position="35"/>
    </location>
</feature>
<name>S7Q3J9_MYOBR</name>
<organism evidence="2 3">
    <name type="scientific">Myotis brandtii</name>
    <name type="common">Brandt's bat</name>
    <dbReference type="NCBI Taxonomy" id="109478"/>
    <lineage>
        <taxon>Eukaryota</taxon>
        <taxon>Metazoa</taxon>
        <taxon>Chordata</taxon>
        <taxon>Craniata</taxon>
        <taxon>Vertebrata</taxon>
        <taxon>Euteleostomi</taxon>
        <taxon>Mammalia</taxon>
        <taxon>Eutheria</taxon>
        <taxon>Laurasiatheria</taxon>
        <taxon>Chiroptera</taxon>
        <taxon>Yangochiroptera</taxon>
        <taxon>Vespertilionidae</taxon>
        <taxon>Myotis</taxon>
    </lineage>
</organism>
<evidence type="ECO:0000313" key="2">
    <source>
        <dbReference type="EMBL" id="EPQ17928.1"/>
    </source>
</evidence>
<proteinExistence type="predicted"/>
<sequence>MSLSHLGDSLQQQRDPAGASHRPAATSTQEFSQGRQVDADGFQTPRLLLTIGVSSARLLSDRKQT</sequence>
<accession>S7Q3J9</accession>
<reference evidence="2 3" key="1">
    <citation type="journal article" date="2013" name="Nat. Commun.">
        <title>Genome analysis reveals insights into physiology and longevity of the Brandt's bat Myotis brandtii.</title>
        <authorList>
            <person name="Seim I."/>
            <person name="Fang X."/>
            <person name="Xiong Z."/>
            <person name="Lobanov A.V."/>
            <person name="Huang Z."/>
            <person name="Ma S."/>
            <person name="Feng Y."/>
            <person name="Turanov A.A."/>
            <person name="Zhu Y."/>
            <person name="Lenz T.L."/>
            <person name="Gerashchenko M.V."/>
            <person name="Fan D."/>
            <person name="Hee Yim S."/>
            <person name="Yao X."/>
            <person name="Jordan D."/>
            <person name="Xiong Y."/>
            <person name="Ma Y."/>
            <person name="Lyapunov A.N."/>
            <person name="Chen G."/>
            <person name="Kulakova O.I."/>
            <person name="Sun Y."/>
            <person name="Lee S.G."/>
            <person name="Bronson R.T."/>
            <person name="Moskalev A.A."/>
            <person name="Sunyaev S.R."/>
            <person name="Zhang G."/>
            <person name="Krogh A."/>
            <person name="Wang J."/>
            <person name="Gladyshev V.N."/>
        </authorList>
    </citation>
    <scope>NUCLEOTIDE SEQUENCE [LARGE SCALE GENOMIC DNA]</scope>
</reference>
<evidence type="ECO:0000256" key="1">
    <source>
        <dbReference type="SAM" id="MobiDB-lite"/>
    </source>
</evidence>
<feature type="region of interest" description="Disordered" evidence="1">
    <location>
        <begin position="1"/>
        <end position="39"/>
    </location>
</feature>
<dbReference type="AlphaFoldDB" id="S7Q3J9"/>